<feature type="transmembrane region" description="Helical" evidence="1">
    <location>
        <begin position="124"/>
        <end position="142"/>
    </location>
</feature>
<proteinExistence type="predicted"/>
<evidence type="ECO:0000313" key="2">
    <source>
        <dbReference type="EMBL" id="CAB3892036.1"/>
    </source>
</evidence>
<keyword evidence="1" id="KW-0812">Transmembrane</keyword>
<organism evidence="2 3">
    <name type="scientific">Achromobacter mucicolens</name>
    <dbReference type="NCBI Taxonomy" id="1389922"/>
    <lineage>
        <taxon>Bacteria</taxon>
        <taxon>Pseudomonadati</taxon>
        <taxon>Pseudomonadota</taxon>
        <taxon>Betaproteobacteria</taxon>
        <taxon>Burkholderiales</taxon>
        <taxon>Alcaligenaceae</taxon>
        <taxon>Achromobacter</taxon>
    </lineage>
</organism>
<dbReference type="EMBL" id="CADIKR010000005">
    <property type="protein sequence ID" value="CAB3892036.1"/>
    <property type="molecule type" value="Genomic_DNA"/>
</dbReference>
<reference evidence="2 3" key="1">
    <citation type="submission" date="2020-04" db="EMBL/GenBank/DDBJ databases">
        <authorList>
            <person name="De Canck E."/>
        </authorList>
    </citation>
    <scope>NUCLEOTIDE SEQUENCE [LARGE SCALE GENOMIC DNA]</scope>
    <source>
        <strain evidence="2 3">LMG 3415</strain>
    </source>
</reference>
<evidence type="ECO:0000313" key="3">
    <source>
        <dbReference type="Proteomes" id="UP000507140"/>
    </source>
</evidence>
<gene>
    <name evidence="2" type="ORF">LMG3415_04013</name>
</gene>
<comment type="caution">
    <text evidence="2">The sequence shown here is derived from an EMBL/GenBank/DDBJ whole genome shotgun (WGS) entry which is preliminary data.</text>
</comment>
<keyword evidence="1" id="KW-0472">Membrane</keyword>
<evidence type="ECO:0008006" key="4">
    <source>
        <dbReference type="Google" id="ProtNLM"/>
    </source>
</evidence>
<feature type="transmembrane region" description="Helical" evidence="1">
    <location>
        <begin position="77"/>
        <end position="98"/>
    </location>
</feature>
<name>A0ABM8LH76_9BURK</name>
<accession>A0ABM8LH76</accession>
<evidence type="ECO:0000256" key="1">
    <source>
        <dbReference type="SAM" id="Phobius"/>
    </source>
</evidence>
<dbReference type="Pfam" id="PF10990">
    <property type="entry name" value="DUF2809"/>
    <property type="match status" value="1"/>
</dbReference>
<keyword evidence="1" id="KW-1133">Transmembrane helix</keyword>
<feature type="transmembrane region" description="Helical" evidence="1">
    <location>
        <begin position="29"/>
        <end position="46"/>
    </location>
</feature>
<dbReference type="InterPro" id="IPR021257">
    <property type="entry name" value="DUF2809"/>
</dbReference>
<keyword evidence="3" id="KW-1185">Reference proteome</keyword>
<sequence length="163" mass="17864">MCVSGNLPAAPVSLFTFADSMTLTFNGRAFAALLAVTAVLALIATFGAPYPFLRGFVGDVVAVGWAYLLYRSFIRARVLPLALAALFTGYAVEFAQYLGRQFGWRIEQPVLRVVFGSVPDWWDVLAYTVGFVVVLALAGGLARRERRAVLQNARMQASLRARR</sequence>
<protein>
    <recommendedName>
        <fullName evidence="4">DUF2809 domain-containing protein</fullName>
    </recommendedName>
</protein>
<dbReference type="Proteomes" id="UP000507140">
    <property type="component" value="Unassembled WGS sequence"/>
</dbReference>